<evidence type="ECO:0000313" key="5">
    <source>
        <dbReference type="Proteomes" id="UP000729402"/>
    </source>
</evidence>
<dbReference type="Proteomes" id="UP000729402">
    <property type="component" value="Unassembled WGS sequence"/>
</dbReference>
<accession>A0A8J6BTR7</accession>
<sequence length="160" mass="17985">MRRWWCAGRRLLSSSSSVPVSVSALARRPLPPPVVPRPFPFSRGHLARPLPLGLLHPAASPPTTQVRHFATKDRSRAPRTPTTSKVKKYKIKPPSSMKFRFRVMNDGQVRRWRAGKRHNAHLKVSPFPLRAISSPPSCPVCCKCPQLLRFPALLSHHGNI</sequence>
<gene>
    <name evidence="4" type="ORF">GUJ93_ZPchr0012g20449</name>
</gene>
<dbReference type="InterPro" id="IPR021137">
    <property type="entry name" value="Ribosomal_bL35-like"/>
</dbReference>
<dbReference type="Pfam" id="PF01632">
    <property type="entry name" value="Ribosomal_L35p"/>
    <property type="match status" value="1"/>
</dbReference>
<protein>
    <recommendedName>
        <fullName evidence="6">50S ribosomal protein L35</fullName>
    </recommendedName>
</protein>
<proteinExistence type="inferred from homology"/>
<dbReference type="GO" id="GO:0005840">
    <property type="term" value="C:ribosome"/>
    <property type="evidence" value="ECO:0007669"/>
    <property type="project" value="InterPro"/>
</dbReference>
<evidence type="ECO:0000256" key="2">
    <source>
        <dbReference type="ARBA" id="ARBA00022980"/>
    </source>
</evidence>
<keyword evidence="5" id="KW-1185">Reference proteome</keyword>
<comment type="caution">
    <text evidence="4">The sequence shown here is derived from an EMBL/GenBank/DDBJ whole genome shotgun (WGS) entry which is preliminary data.</text>
</comment>
<dbReference type="EMBL" id="JAAALK010000080">
    <property type="protein sequence ID" value="KAG8092695.1"/>
    <property type="molecule type" value="Genomic_DNA"/>
</dbReference>
<dbReference type="GO" id="GO:0006412">
    <property type="term" value="P:translation"/>
    <property type="evidence" value="ECO:0007669"/>
    <property type="project" value="InterPro"/>
</dbReference>
<evidence type="ECO:0008006" key="6">
    <source>
        <dbReference type="Google" id="ProtNLM"/>
    </source>
</evidence>
<keyword evidence="3" id="KW-0687">Ribonucleoprotein</keyword>
<evidence type="ECO:0000256" key="3">
    <source>
        <dbReference type="ARBA" id="ARBA00023274"/>
    </source>
</evidence>
<evidence type="ECO:0000256" key="1">
    <source>
        <dbReference type="ARBA" id="ARBA00006598"/>
    </source>
</evidence>
<evidence type="ECO:0000313" key="4">
    <source>
        <dbReference type="EMBL" id="KAG8092695.1"/>
    </source>
</evidence>
<dbReference type="AlphaFoldDB" id="A0A8J6BTR7"/>
<name>A0A8J6BTR7_ZIZPA</name>
<organism evidence="4 5">
    <name type="scientific">Zizania palustris</name>
    <name type="common">Northern wild rice</name>
    <dbReference type="NCBI Taxonomy" id="103762"/>
    <lineage>
        <taxon>Eukaryota</taxon>
        <taxon>Viridiplantae</taxon>
        <taxon>Streptophyta</taxon>
        <taxon>Embryophyta</taxon>
        <taxon>Tracheophyta</taxon>
        <taxon>Spermatophyta</taxon>
        <taxon>Magnoliopsida</taxon>
        <taxon>Liliopsida</taxon>
        <taxon>Poales</taxon>
        <taxon>Poaceae</taxon>
        <taxon>BOP clade</taxon>
        <taxon>Oryzoideae</taxon>
        <taxon>Oryzeae</taxon>
        <taxon>Zizaniinae</taxon>
        <taxon>Zizania</taxon>
    </lineage>
</organism>
<reference evidence="4" key="1">
    <citation type="journal article" date="2021" name="bioRxiv">
        <title>Whole Genome Assembly and Annotation of Northern Wild Rice, Zizania palustris L., Supports a Whole Genome Duplication in the Zizania Genus.</title>
        <authorList>
            <person name="Haas M."/>
            <person name="Kono T."/>
            <person name="Macchietto M."/>
            <person name="Millas R."/>
            <person name="McGilp L."/>
            <person name="Shao M."/>
            <person name="Duquette J."/>
            <person name="Hirsch C.N."/>
            <person name="Kimball J."/>
        </authorList>
    </citation>
    <scope>NUCLEOTIDE SEQUENCE</scope>
    <source>
        <tissue evidence="4">Fresh leaf tissue</tissue>
    </source>
</reference>
<keyword evidence="2" id="KW-0689">Ribosomal protein</keyword>
<dbReference type="PANTHER" id="PTHR36400">
    <property type="entry name" value="RIBOSOMAL PROTEIN L35"/>
    <property type="match status" value="1"/>
</dbReference>
<reference evidence="4" key="2">
    <citation type="submission" date="2021-02" db="EMBL/GenBank/DDBJ databases">
        <authorList>
            <person name="Kimball J.A."/>
            <person name="Haas M.W."/>
            <person name="Macchietto M."/>
            <person name="Kono T."/>
            <person name="Duquette J."/>
            <person name="Shao M."/>
        </authorList>
    </citation>
    <scope>NUCLEOTIDE SEQUENCE</scope>
    <source>
        <tissue evidence="4">Fresh leaf tissue</tissue>
    </source>
</reference>
<dbReference type="PANTHER" id="PTHR36400:SF1">
    <property type="entry name" value="RIBOSOMAL PROTEIN L35"/>
    <property type="match status" value="1"/>
</dbReference>
<dbReference type="GO" id="GO:0003735">
    <property type="term" value="F:structural constituent of ribosome"/>
    <property type="evidence" value="ECO:0007669"/>
    <property type="project" value="InterPro"/>
</dbReference>
<comment type="similarity">
    <text evidence="1">Belongs to the bacterial ribosomal protein bL35 family.</text>
</comment>
<dbReference type="OrthoDB" id="512750at2759"/>